<proteinExistence type="inferred from homology"/>
<keyword evidence="10" id="KW-0408">Iron</keyword>
<dbReference type="OMA" id="GTIKWAM"/>
<dbReference type="GeneID" id="8247427"/>
<dbReference type="Proteomes" id="UP000002009">
    <property type="component" value="Chromosome 11"/>
</dbReference>
<keyword evidence="8" id="KW-0949">S-adenosyl-L-methionine</keyword>
<dbReference type="InterPro" id="IPR004383">
    <property type="entry name" value="rRNA_lsu_MTrfase_RlmN/Cfr"/>
</dbReference>
<evidence type="ECO:0000256" key="11">
    <source>
        <dbReference type="ARBA" id="ARBA00023014"/>
    </source>
</evidence>
<dbReference type="GO" id="GO:0030488">
    <property type="term" value="P:tRNA methylation"/>
    <property type="evidence" value="ECO:0007669"/>
    <property type="project" value="InterPro"/>
</dbReference>
<dbReference type="InterPro" id="IPR027492">
    <property type="entry name" value="RNA_MTrfase_RlmN"/>
</dbReference>
<keyword evidence="15" id="KW-1185">Reference proteome</keyword>
<keyword evidence="12" id="KW-1015">Disulfide bond</keyword>
<evidence type="ECO:0000256" key="4">
    <source>
        <dbReference type="ARBA" id="ARBA00022490"/>
    </source>
</evidence>
<dbReference type="Gene3D" id="3.20.20.70">
    <property type="entry name" value="Aldolase class I"/>
    <property type="match status" value="1"/>
</dbReference>
<evidence type="ECO:0000256" key="1">
    <source>
        <dbReference type="ARBA" id="ARBA00001966"/>
    </source>
</evidence>
<dbReference type="SMART" id="SM00729">
    <property type="entry name" value="Elp3"/>
    <property type="match status" value="1"/>
</dbReference>
<dbReference type="InterPro" id="IPR006638">
    <property type="entry name" value="Elp3/MiaA/NifB-like_rSAM"/>
</dbReference>
<dbReference type="SFLD" id="SFLDS00029">
    <property type="entry name" value="Radical_SAM"/>
    <property type="match status" value="1"/>
</dbReference>
<evidence type="ECO:0000256" key="8">
    <source>
        <dbReference type="ARBA" id="ARBA00022691"/>
    </source>
</evidence>
<dbReference type="FunCoup" id="C1EEM6">
    <property type="interactions" value="393"/>
</dbReference>
<evidence type="ECO:0000313" key="15">
    <source>
        <dbReference type="Proteomes" id="UP000002009"/>
    </source>
</evidence>
<evidence type="ECO:0000256" key="10">
    <source>
        <dbReference type="ARBA" id="ARBA00023004"/>
    </source>
</evidence>
<dbReference type="GO" id="GO:0051539">
    <property type="term" value="F:4 iron, 4 sulfur cluster binding"/>
    <property type="evidence" value="ECO:0007669"/>
    <property type="project" value="UniProtKB-KW"/>
</dbReference>
<dbReference type="InParanoid" id="C1EEM6"/>
<comment type="cofactor">
    <cofactor evidence="1">
        <name>[4Fe-4S] cluster</name>
        <dbReference type="ChEBI" id="CHEBI:49883"/>
    </cofactor>
</comment>
<gene>
    <name evidence="14" type="ORF">MICPUN_86756</name>
</gene>
<name>C1EEM6_MICCC</name>
<evidence type="ECO:0000256" key="7">
    <source>
        <dbReference type="ARBA" id="ARBA00022679"/>
    </source>
</evidence>
<dbReference type="GO" id="GO:0046872">
    <property type="term" value="F:metal ion binding"/>
    <property type="evidence" value="ECO:0007669"/>
    <property type="project" value="UniProtKB-KW"/>
</dbReference>
<dbReference type="PANTHER" id="PTHR30544:SF5">
    <property type="entry name" value="RADICAL SAM CORE DOMAIN-CONTAINING PROTEIN"/>
    <property type="match status" value="1"/>
</dbReference>
<keyword evidence="11" id="KW-0411">Iron-sulfur</keyword>
<evidence type="ECO:0000256" key="5">
    <source>
        <dbReference type="ARBA" id="ARBA00022552"/>
    </source>
</evidence>
<comment type="subcellular location">
    <subcellularLocation>
        <location evidence="2">Cytoplasm</location>
    </subcellularLocation>
</comment>
<dbReference type="RefSeq" id="XP_002505005.1">
    <property type="nucleotide sequence ID" value="XM_002504959.1"/>
</dbReference>
<reference evidence="14 15" key="1">
    <citation type="journal article" date="2009" name="Science">
        <title>Green evolution and dynamic adaptations revealed by genomes of the marine picoeukaryotes Micromonas.</title>
        <authorList>
            <person name="Worden A.Z."/>
            <person name="Lee J.H."/>
            <person name="Mock T."/>
            <person name="Rouze P."/>
            <person name="Simmons M.P."/>
            <person name="Aerts A.L."/>
            <person name="Allen A.E."/>
            <person name="Cuvelier M.L."/>
            <person name="Derelle E."/>
            <person name="Everett M.V."/>
            <person name="Foulon E."/>
            <person name="Grimwood J."/>
            <person name="Gundlach H."/>
            <person name="Henrissat B."/>
            <person name="Napoli C."/>
            <person name="McDonald S.M."/>
            <person name="Parker M.S."/>
            <person name="Rombauts S."/>
            <person name="Salamov A."/>
            <person name="Von Dassow P."/>
            <person name="Badger J.H."/>
            <person name="Coutinho P.M."/>
            <person name="Demir E."/>
            <person name="Dubchak I."/>
            <person name="Gentemann C."/>
            <person name="Eikrem W."/>
            <person name="Gready J.E."/>
            <person name="John U."/>
            <person name="Lanier W."/>
            <person name="Lindquist E.A."/>
            <person name="Lucas S."/>
            <person name="Mayer K.F."/>
            <person name="Moreau H."/>
            <person name="Not F."/>
            <person name="Otillar R."/>
            <person name="Panaud O."/>
            <person name="Pangilinan J."/>
            <person name="Paulsen I."/>
            <person name="Piegu B."/>
            <person name="Poliakov A."/>
            <person name="Robbens S."/>
            <person name="Schmutz J."/>
            <person name="Toulza E."/>
            <person name="Wyss T."/>
            <person name="Zelensky A."/>
            <person name="Zhou K."/>
            <person name="Armbrust E.V."/>
            <person name="Bhattacharya D."/>
            <person name="Goodenough U.W."/>
            <person name="Van de Peer Y."/>
            <person name="Grigoriev I.V."/>
        </authorList>
    </citation>
    <scope>NUCLEOTIDE SEQUENCE [LARGE SCALE GENOMIC DNA]</scope>
    <source>
        <strain evidence="15">RCC299 / NOUM17</strain>
    </source>
</reference>
<dbReference type="GO" id="GO:0008173">
    <property type="term" value="F:RNA methyltransferase activity"/>
    <property type="evidence" value="ECO:0007669"/>
    <property type="project" value="InterPro"/>
</dbReference>
<dbReference type="SFLD" id="SFLDG01062">
    <property type="entry name" value="methyltransferase_(Class_A)"/>
    <property type="match status" value="1"/>
</dbReference>
<keyword evidence="9" id="KW-0479">Metal-binding</keyword>
<dbReference type="KEGG" id="mis:MICPUN_86756"/>
<keyword evidence="3" id="KW-0004">4Fe-4S</keyword>
<evidence type="ECO:0000256" key="2">
    <source>
        <dbReference type="ARBA" id="ARBA00004496"/>
    </source>
</evidence>
<dbReference type="NCBIfam" id="TIGR00048">
    <property type="entry name" value="rRNA_mod_RlmN"/>
    <property type="match status" value="1"/>
</dbReference>
<dbReference type="InterPro" id="IPR013785">
    <property type="entry name" value="Aldolase_TIM"/>
</dbReference>
<evidence type="ECO:0000256" key="3">
    <source>
        <dbReference type="ARBA" id="ARBA00022485"/>
    </source>
</evidence>
<dbReference type="FunFam" id="3.20.20.70:FF:000014">
    <property type="entry name" value="Probable dual-specificity RNA methyltransferase RlmN"/>
    <property type="match status" value="1"/>
</dbReference>
<keyword evidence="4" id="KW-0963">Cytoplasm</keyword>
<keyword evidence="5" id="KW-0698">rRNA processing</keyword>
<dbReference type="PIRSF" id="PIRSF006004">
    <property type="entry name" value="CHP00048"/>
    <property type="match status" value="1"/>
</dbReference>
<dbReference type="SFLD" id="SFLDF00275">
    <property type="entry name" value="adenosine_C2_methyltransferase"/>
    <property type="match status" value="1"/>
</dbReference>
<evidence type="ECO:0000256" key="6">
    <source>
        <dbReference type="ARBA" id="ARBA00022603"/>
    </source>
</evidence>
<dbReference type="InterPro" id="IPR007197">
    <property type="entry name" value="rSAM"/>
</dbReference>
<dbReference type="PANTHER" id="PTHR30544">
    <property type="entry name" value="23S RRNA METHYLTRANSFERASE"/>
    <property type="match status" value="1"/>
</dbReference>
<dbReference type="SUPFAM" id="SSF102114">
    <property type="entry name" value="Radical SAM enzymes"/>
    <property type="match status" value="1"/>
</dbReference>
<dbReference type="OrthoDB" id="496065at2759"/>
<dbReference type="CDD" id="cd01335">
    <property type="entry name" value="Radical_SAM"/>
    <property type="match status" value="1"/>
</dbReference>
<dbReference type="GO" id="GO:0070475">
    <property type="term" value="P:rRNA base methylation"/>
    <property type="evidence" value="ECO:0007669"/>
    <property type="project" value="InterPro"/>
</dbReference>
<dbReference type="Pfam" id="PF04055">
    <property type="entry name" value="Radical_SAM"/>
    <property type="match status" value="1"/>
</dbReference>
<dbReference type="HAMAP" id="MF_01849">
    <property type="entry name" value="RNA_methyltr_RlmN"/>
    <property type="match status" value="1"/>
</dbReference>
<dbReference type="STRING" id="296587.C1EEM6"/>
<feature type="domain" description="Radical SAM core" evidence="13">
    <location>
        <begin position="122"/>
        <end position="353"/>
    </location>
</feature>
<sequence>MKNIERLLSGDGTRKPGVDPSYNLLGMTLPELKTFAEEAGLPKFRGKQLRDHLYGVKPAKNIDDLVTLPKAARRQLLDAGVSVGRSVVHHVAGSPDGTTKLLLRLHDDRVVETVGIPAHEAGHRRLTACVSSQVGCPMRCTFCATGKGGFARNLATHEIVDQVVSLEEHFGERVTHIVFMGMGEPLLNVPNVLRAHEALNKEVGIGSRHITISTVGVRGAIERLARAKLQSTLAISLHAPNQELRERLIPSAKAYPMQELLNDAQQYFIATGRRVTFEYTLLAGVNDSIQQAEELGRLLYKNKLASHVNIIPYNPVDDAPDFKRPGRASILNFRNTLEQMNVPASIRQSRGLEAAAACGQLRNAYQKNALQAEEA</sequence>
<evidence type="ECO:0000313" key="14">
    <source>
        <dbReference type="EMBL" id="ACO66263.1"/>
    </source>
</evidence>
<accession>C1EEM6</accession>
<organism evidence="14 15">
    <name type="scientific">Micromonas commoda (strain RCC299 / NOUM17 / CCMP2709)</name>
    <name type="common">Picoplanktonic green alga</name>
    <dbReference type="NCBI Taxonomy" id="296587"/>
    <lineage>
        <taxon>Eukaryota</taxon>
        <taxon>Viridiplantae</taxon>
        <taxon>Chlorophyta</taxon>
        <taxon>Mamiellophyceae</taxon>
        <taxon>Mamiellales</taxon>
        <taxon>Mamiellaceae</taxon>
        <taxon>Micromonas</taxon>
    </lineage>
</organism>
<dbReference type="PROSITE" id="PS51918">
    <property type="entry name" value="RADICAL_SAM"/>
    <property type="match status" value="1"/>
</dbReference>
<protein>
    <recommendedName>
        <fullName evidence="13">Radical SAM core domain-containing protein</fullName>
    </recommendedName>
</protein>
<keyword evidence="6" id="KW-0489">Methyltransferase</keyword>
<evidence type="ECO:0000259" key="13">
    <source>
        <dbReference type="PROSITE" id="PS51918"/>
    </source>
</evidence>
<dbReference type="AlphaFoldDB" id="C1EEM6"/>
<dbReference type="Gene3D" id="1.10.150.530">
    <property type="match status" value="1"/>
</dbReference>
<dbReference type="eggNOG" id="ENOG502QSIE">
    <property type="taxonomic scope" value="Eukaryota"/>
</dbReference>
<dbReference type="InterPro" id="IPR040072">
    <property type="entry name" value="Methyltransferase_A"/>
</dbReference>
<evidence type="ECO:0000256" key="12">
    <source>
        <dbReference type="ARBA" id="ARBA00023157"/>
    </source>
</evidence>
<dbReference type="GO" id="GO:0005737">
    <property type="term" value="C:cytoplasm"/>
    <property type="evidence" value="ECO:0007669"/>
    <property type="project" value="UniProtKB-SubCell"/>
</dbReference>
<dbReference type="EMBL" id="CP001330">
    <property type="protein sequence ID" value="ACO66263.1"/>
    <property type="molecule type" value="Genomic_DNA"/>
</dbReference>
<dbReference type="InterPro" id="IPR058240">
    <property type="entry name" value="rSAM_sf"/>
</dbReference>
<keyword evidence="7" id="KW-0808">Transferase</keyword>
<evidence type="ECO:0000256" key="9">
    <source>
        <dbReference type="ARBA" id="ARBA00022723"/>
    </source>
</evidence>